<protein>
    <submittedName>
        <fullName evidence="1">Uncharacterized protein</fullName>
    </submittedName>
</protein>
<gene>
    <name evidence="1" type="ORF">METZ01_LOCUS90805</name>
</gene>
<dbReference type="EMBL" id="UINC01008431">
    <property type="protein sequence ID" value="SVA37951.1"/>
    <property type="molecule type" value="Genomic_DNA"/>
</dbReference>
<sequence length="179" mass="20413">MEQPAIQFEEGKECPVQIAGTGGGLSFSPVGDMLFMANVENLNQEKIDAWEGKWRTKLFIESEFPAIPLFAIGSENWILEAPCNPTQQEKETPGYCEALYAKDSCEMGAILVDSATHIIKKIKRVEIEEMFVERMVMSWNPFRGTGDQYTKSFDDETFNKKVAEIFKMKSTKEMWTSSW</sequence>
<evidence type="ECO:0000313" key="1">
    <source>
        <dbReference type="EMBL" id="SVA37951.1"/>
    </source>
</evidence>
<proteinExistence type="predicted"/>
<name>A0A381VD53_9ZZZZ</name>
<accession>A0A381VD53</accession>
<organism evidence="1">
    <name type="scientific">marine metagenome</name>
    <dbReference type="NCBI Taxonomy" id="408172"/>
    <lineage>
        <taxon>unclassified sequences</taxon>
        <taxon>metagenomes</taxon>
        <taxon>ecological metagenomes</taxon>
    </lineage>
</organism>
<reference evidence="1" key="1">
    <citation type="submission" date="2018-05" db="EMBL/GenBank/DDBJ databases">
        <authorList>
            <person name="Lanie J.A."/>
            <person name="Ng W.-L."/>
            <person name="Kazmierczak K.M."/>
            <person name="Andrzejewski T.M."/>
            <person name="Davidsen T.M."/>
            <person name="Wayne K.J."/>
            <person name="Tettelin H."/>
            <person name="Glass J.I."/>
            <person name="Rusch D."/>
            <person name="Podicherti R."/>
            <person name="Tsui H.-C.T."/>
            <person name="Winkler M.E."/>
        </authorList>
    </citation>
    <scope>NUCLEOTIDE SEQUENCE</scope>
</reference>
<dbReference type="AlphaFoldDB" id="A0A381VD53"/>